<dbReference type="OMA" id="QPIMRRY"/>
<dbReference type="Pfam" id="PF00227">
    <property type="entry name" value="Proteasome"/>
    <property type="match status" value="1"/>
</dbReference>
<dbReference type="AlphaFoldDB" id="A0A090LAT2"/>
<dbReference type="WormBase" id="SRAE_2000153300">
    <property type="protein sequence ID" value="SRP03885"/>
    <property type="gene ID" value="WBGene00261738"/>
</dbReference>
<dbReference type="GO" id="GO:0019774">
    <property type="term" value="C:proteasome core complex, beta-subunit complex"/>
    <property type="evidence" value="ECO:0007669"/>
    <property type="project" value="UniProtKB-UniRule"/>
</dbReference>
<keyword evidence="3" id="KW-0963">Cytoplasm</keyword>
<keyword evidence="3 4" id="KW-0647">Proteasome</keyword>
<proteinExistence type="inferred from homology"/>
<organism evidence="4">
    <name type="scientific">Strongyloides ratti</name>
    <name type="common">Parasitic roundworm</name>
    <dbReference type="NCBI Taxonomy" id="34506"/>
    <lineage>
        <taxon>Eukaryota</taxon>
        <taxon>Metazoa</taxon>
        <taxon>Ecdysozoa</taxon>
        <taxon>Nematoda</taxon>
        <taxon>Chromadorea</taxon>
        <taxon>Rhabditida</taxon>
        <taxon>Tylenchina</taxon>
        <taxon>Panagrolaimomorpha</taxon>
        <taxon>Strongyloidoidea</taxon>
        <taxon>Strongyloididae</taxon>
        <taxon>Strongyloides</taxon>
    </lineage>
</organism>
<evidence type="ECO:0000313" key="4">
    <source>
        <dbReference type="EMBL" id="CEF66867.1"/>
    </source>
</evidence>
<protein>
    <recommendedName>
        <fullName evidence="3">Proteasome subunit beta</fullName>
    </recommendedName>
</protein>
<dbReference type="Proteomes" id="UP000035682">
    <property type="component" value="Unplaced"/>
</dbReference>
<evidence type="ECO:0000313" key="6">
    <source>
        <dbReference type="WBParaSite" id="SRAE_2000153300.1"/>
    </source>
</evidence>
<dbReference type="RefSeq" id="XP_024506067.1">
    <property type="nucleotide sequence ID" value="XM_024652497.1"/>
</dbReference>
<dbReference type="STRING" id="34506.A0A090LAT2"/>
<dbReference type="InterPro" id="IPR029055">
    <property type="entry name" value="Ntn_hydrolases_N"/>
</dbReference>
<dbReference type="GeneID" id="36379232"/>
<evidence type="ECO:0000313" key="7">
    <source>
        <dbReference type="WormBase" id="SRAE_2000153300"/>
    </source>
</evidence>
<accession>A0A090LAT2</accession>
<dbReference type="GO" id="GO:0005634">
    <property type="term" value="C:nucleus"/>
    <property type="evidence" value="ECO:0007669"/>
    <property type="project" value="UniProtKB-SubCell"/>
</dbReference>
<evidence type="ECO:0000256" key="2">
    <source>
        <dbReference type="ARBA" id="ARBA00026071"/>
    </source>
</evidence>
<reference evidence="6" key="2">
    <citation type="submission" date="2020-12" db="UniProtKB">
        <authorList>
            <consortium name="WormBaseParasite"/>
        </authorList>
    </citation>
    <scope>IDENTIFICATION</scope>
</reference>
<dbReference type="InterPro" id="IPR016295">
    <property type="entry name" value="Proteasome_beta4"/>
</dbReference>
<keyword evidence="1 3" id="KW-0539">Nucleus</keyword>
<dbReference type="PIRSF" id="PIRSF001213">
    <property type="entry name" value="Psome_endopept_beta"/>
    <property type="match status" value="1"/>
</dbReference>
<dbReference type="WBParaSite" id="SRAE_2000153300.1">
    <property type="protein sequence ID" value="SRAE_2000153300.1"/>
    <property type="gene ID" value="WBGene00261738"/>
</dbReference>
<gene>
    <name evidence="4 6 7" type="ORF">SRAE_2000153300</name>
</gene>
<dbReference type="GO" id="GO:0005737">
    <property type="term" value="C:cytoplasm"/>
    <property type="evidence" value="ECO:0007669"/>
    <property type="project" value="UniProtKB-SubCell"/>
</dbReference>
<comment type="subunit">
    <text evidence="2">The 26S proteasome consists of a 20S proteasome core and two 19S regulatory subunits. The 20S proteasome core is composed of 28 subunits that are arranged in four stacked rings, resulting in a barrel-shaped structure. The two end rings are each formed by seven alpha subunits, and the two central rings are each formed by seven beta subunits. The catalytic chamber with the active sites is on the inside of the barrel.</text>
</comment>
<dbReference type="PANTHER" id="PTHR32194:SF6">
    <property type="entry name" value="PROTEASOME SUBUNIT BETA"/>
    <property type="match status" value="1"/>
</dbReference>
<sequence length="234" mass="26783">MDEYKRTTTPTCTGTSVFATVYDGGVAICSDRKVSMYKMSRFRGVTRQYQLNKYCVVAFSGDFADFQWLQNILQQEEMRLRLTNPKFYMTPKAVHSYLSDLLYYRRSQLNPIWTQLLVGGMQPIDNDFSTMEPYIGVITPKGVSYTAKSVATGMGAMLLNQLMETDVRAKDYKLSEDEAKKLLTKLIELSIYHDCEADNCFDISTIDTTNGVKRSNPMKILGNWDLATYNNDYQ</sequence>
<dbReference type="OrthoDB" id="7854943at2759"/>
<name>A0A090LAT2_STRRB</name>
<evidence type="ECO:0000256" key="3">
    <source>
        <dbReference type="PIRNR" id="PIRNR001213"/>
    </source>
</evidence>
<evidence type="ECO:0000256" key="1">
    <source>
        <dbReference type="ARBA" id="ARBA00023242"/>
    </source>
</evidence>
<comment type="similarity">
    <text evidence="3">Belongs to the peptidase T1B family.</text>
</comment>
<dbReference type="PANTHER" id="PTHR32194">
    <property type="entry name" value="METALLOPROTEASE TLDD"/>
    <property type="match status" value="1"/>
</dbReference>
<dbReference type="GO" id="GO:0051603">
    <property type="term" value="P:proteolysis involved in protein catabolic process"/>
    <property type="evidence" value="ECO:0007669"/>
    <property type="project" value="InterPro"/>
</dbReference>
<dbReference type="InterPro" id="IPR001353">
    <property type="entry name" value="Proteasome_sua/b"/>
</dbReference>
<evidence type="ECO:0000313" key="5">
    <source>
        <dbReference type="Proteomes" id="UP000035682"/>
    </source>
</evidence>
<dbReference type="Gene3D" id="3.60.20.10">
    <property type="entry name" value="Glutamine Phosphoribosylpyrophosphate, subunit 1, domain 1"/>
    <property type="match status" value="1"/>
</dbReference>
<dbReference type="EMBL" id="LN609529">
    <property type="protein sequence ID" value="CEF66867.1"/>
    <property type="molecule type" value="Genomic_DNA"/>
</dbReference>
<comment type="subcellular location">
    <subcellularLocation>
        <location evidence="3">Cytoplasm</location>
    </subcellularLocation>
    <subcellularLocation>
        <location evidence="3">Nucleus</location>
    </subcellularLocation>
</comment>
<reference evidence="4 5" key="1">
    <citation type="submission" date="2014-09" db="EMBL/GenBank/DDBJ databases">
        <authorList>
            <person name="Martin A.A."/>
        </authorList>
    </citation>
    <scope>NUCLEOTIDE SEQUENCE</scope>
    <source>
        <strain evidence="5">ED321</strain>
        <strain evidence="4">ED321 Heterogonic</strain>
    </source>
</reference>
<dbReference type="CTD" id="36379232"/>
<dbReference type="InterPro" id="IPR023333">
    <property type="entry name" value="Proteasome_suB-type"/>
</dbReference>
<comment type="function">
    <text evidence="3">Non-catalytic component of the proteasome.</text>
</comment>
<keyword evidence="5" id="KW-1185">Reference proteome</keyword>
<dbReference type="SUPFAM" id="SSF56235">
    <property type="entry name" value="N-terminal nucleophile aminohydrolases (Ntn hydrolases)"/>
    <property type="match status" value="1"/>
</dbReference>